<reference evidence="2" key="1">
    <citation type="submission" date="2020-03" db="EMBL/GenBank/DDBJ databases">
        <authorList>
            <person name="Weist P."/>
        </authorList>
    </citation>
    <scope>NUCLEOTIDE SEQUENCE</scope>
</reference>
<dbReference type="AlphaFoldDB" id="A0A9N7UN75"/>
<dbReference type="EMBL" id="CADEAL010001609">
    <property type="protein sequence ID" value="CAB1433881.1"/>
    <property type="molecule type" value="Genomic_DNA"/>
</dbReference>
<sequence>MQTSGKIPCKLRGPTCARHVEQLPVKVTAAVQPSGVNPFAAAQCEAARAAAHRTASSDRGSGIRPVAARSHQQRGWSLVASTRSGEGGEVRIRTSGSTVGQMCSSESSRGCSTRCPGSTRTRDSIFSETAGEFRGTAGSTQSPRMTEALIKYA</sequence>
<feature type="compositionally biased region" description="Polar residues" evidence="1">
    <location>
        <begin position="94"/>
        <end position="119"/>
    </location>
</feature>
<name>A0A9N7UN75_PLEPL</name>
<feature type="compositionally biased region" description="Polar residues" evidence="1">
    <location>
        <begin position="73"/>
        <end position="84"/>
    </location>
</feature>
<evidence type="ECO:0000313" key="2">
    <source>
        <dbReference type="EMBL" id="CAB1433881.1"/>
    </source>
</evidence>
<feature type="region of interest" description="Disordered" evidence="1">
    <location>
        <begin position="52"/>
        <end position="122"/>
    </location>
</feature>
<keyword evidence="3" id="KW-1185">Reference proteome</keyword>
<proteinExistence type="predicted"/>
<protein>
    <submittedName>
        <fullName evidence="2">Uncharacterized protein</fullName>
    </submittedName>
</protein>
<accession>A0A9N7UN75</accession>
<gene>
    <name evidence="2" type="ORF">PLEPLA_LOCUS21973</name>
</gene>
<evidence type="ECO:0000313" key="3">
    <source>
        <dbReference type="Proteomes" id="UP001153269"/>
    </source>
</evidence>
<evidence type="ECO:0000256" key="1">
    <source>
        <dbReference type="SAM" id="MobiDB-lite"/>
    </source>
</evidence>
<comment type="caution">
    <text evidence="2">The sequence shown here is derived from an EMBL/GenBank/DDBJ whole genome shotgun (WGS) entry which is preliminary data.</text>
</comment>
<organism evidence="2 3">
    <name type="scientific">Pleuronectes platessa</name>
    <name type="common">European plaice</name>
    <dbReference type="NCBI Taxonomy" id="8262"/>
    <lineage>
        <taxon>Eukaryota</taxon>
        <taxon>Metazoa</taxon>
        <taxon>Chordata</taxon>
        <taxon>Craniata</taxon>
        <taxon>Vertebrata</taxon>
        <taxon>Euteleostomi</taxon>
        <taxon>Actinopterygii</taxon>
        <taxon>Neopterygii</taxon>
        <taxon>Teleostei</taxon>
        <taxon>Neoteleostei</taxon>
        <taxon>Acanthomorphata</taxon>
        <taxon>Carangaria</taxon>
        <taxon>Pleuronectiformes</taxon>
        <taxon>Pleuronectoidei</taxon>
        <taxon>Pleuronectidae</taxon>
        <taxon>Pleuronectes</taxon>
    </lineage>
</organism>
<dbReference type="Proteomes" id="UP001153269">
    <property type="component" value="Unassembled WGS sequence"/>
</dbReference>